<evidence type="ECO:0000256" key="7">
    <source>
        <dbReference type="ARBA" id="ARBA00023049"/>
    </source>
</evidence>
<evidence type="ECO:0000256" key="12">
    <source>
        <dbReference type="ARBA" id="ARBA00061423"/>
    </source>
</evidence>
<organism evidence="19 20">
    <name type="scientific">Clostridium cadaveris</name>
    <dbReference type="NCBI Taxonomy" id="1529"/>
    <lineage>
        <taxon>Bacteria</taxon>
        <taxon>Bacillati</taxon>
        <taxon>Bacillota</taxon>
        <taxon>Clostridia</taxon>
        <taxon>Eubacteriales</taxon>
        <taxon>Clostridiaceae</taxon>
        <taxon>Clostridium</taxon>
    </lineage>
</organism>
<dbReference type="GO" id="GO:0070573">
    <property type="term" value="F:metallodipeptidase activity"/>
    <property type="evidence" value="ECO:0007669"/>
    <property type="project" value="TreeGrafter"/>
</dbReference>
<evidence type="ECO:0000256" key="5">
    <source>
        <dbReference type="ARBA" id="ARBA00022801"/>
    </source>
</evidence>
<dbReference type="PIRSF" id="PIRSF016599">
    <property type="entry name" value="Xaa-His_dipept"/>
    <property type="match status" value="1"/>
</dbReference>
<dbReference type="EC" id="3.4.13.18" evidence="10"/>
<evidence type="ECO:0000256" key="3">
    <source>
        <dbReference type="ARBA" id="ARBA00022670"/>
    </source>
</evidence>
<keyword evidence="6" id="KW-0862">Zinc</keyword>
<comment type="cofactor">
    <cofactor evidence="1">
        <name>Co(2+)</name>
        <dbReference type="ChEBI" id="CHEBI:48828"/>
    </cofactor>
</comment>
<dbReference type="InterPro" id="IPR011650">
    <property type="entry name" value="Peptidase_M20_dimer"/>
</dbReference>
<evidence type="ECO:0000313" key="20">
    <source>
        <dbReference type="Proteomes" id="UP000182135"/>
    </source>
</evidence>
<accession>A0A1I2KTH6</accession>
<dbReference type="RefSeq" id="WP_027640135.1">
    <property type="nucleotide sequence ID" value="NZ_BAAACD010000007.1"/>
</dbReference>
<dbReference type="Pfam" id="PF01546">
    <property type="entry name" value="Peptidase_M20"/>
    <property type="match status" value="1"/>
</dbReference>
<keyword evidence="7" id="KW-0482">Metalloprotease</keyword>
<dbReference type="Proteomes" id="UP000182135">
    <property type="component" value="Unassembled WGS sequence"/>
</dbReference>
<dbReference type="Gene3D" id="3.40.630.10">
    <property type="entry name" value="Zn peptidases"/>
    <property type="match status" value="2"/>
</dbReference>
<keyword evidence="20" id="KW-1185">Reference proteome</keyword>
<dbReference type="PANTHER" id="PTHR43501">
    <property type="entry name" value="CYTOSOL NON-SPECIFIC DIPEPTIDASE"/>
    <property type="match status" value="1"/>
</dbReference>
<dbReference type="NCBIfam" id="TIGR01893">
    <property type="entry name" value="aa-his-dipept"/>
    <property type="match status" value="1"/>
</dbReference>
<keyword evidence="3" id="KW-0645">Protease</keyword>
<feature type="domain" description="Peptidase M20 dimerisation" evidence="18">
    <location>
        <begin position="212"/>
        <end position="296"/>
    </location>
</feature>
<dbReference type="InterPro" id="IPR001160">
    <property type="entry name" value="Peptidase_M20C"/>
</dbReference>
<comment type="cofactor">
    <cofactor evidence="2">
        <name>Zn(2+)</name>
        <dbReference type="ChEBI" id="CHEBI:29105"/>
    </cofactor>
</comment>
<dbReference type="GO" id="GO:0005829">
    <property type="term" value="C:cytosol"/>
    <property type="evidence" value="ECO:0007669"/>
    <property type="project" value="TreeGrafter"/>
</dbReference>
<evidence type="ECO:0000256" key="6">
    <source>
        <dbReference type="ARBA" id="ARBA00022833"/>
    </source>
</evidence>
<evidence type="ECO:0000256" key="4">
    <source>
        <dbReference type="ARBA" id="ARBA00022723"/>
    </source>
</evidence>
<evidence type="ECO:0000256" key="11">
    <source>
        <dbReference type="ARBA" id="ARBA00044252"/>
    </source>
</evidence>
<evidence type="ECO:0000313" key="19">
    <source>
        <dbReference type="EMBL" id="SFF69629.1"/>
    </source>
</evidence>
<evidence type="ECO:0000256" key="14">
    <source>
        <dbReference type="ARBA" id="ARBA00075285"/>
    </source>
</evidence>
<reference evidence="19 20" key="1">
    <citation type="submission" date="2016-10" db="EMBL/GenBank/DDBJ databases">
        <authorList>
            <person name="de Groot N.N."/>
        </authorList>
    </citation>
    <scope>NUCLEOTIDE SEQUENCE [LARGE SCALE GENOMIC DNA]</scope>
    <source>
        <strain evidence="19 20">NLAE-zl-G419</strain>
    </source>
</reference>
<dbReference type="InterPro" id="IPR002933">
    <property type="entry name" value="Peptidase_M20"/>
</dbReference>
<dbReference type="Pfam" id="PF07687">
    <property type="entry name" value="M20_dimer"/>
    <property type="match status" value="1"/>
</dbReference>
<protein>
    <recommendedName>
        <fullName evidence="13">Cytosol non-specific dipeptidase</fullName>
        <ecNumber evidence="10">3.4.13.18</ecNumber>
    </recommendedName>
    <alternativeName>
        <fullName evidence="16">Aminoacyl-histidine dipeptidase</fullName>
    </alternativeName>
    <alternativeName>
        <fullName evidence="15">Beta-alanyl-histidine dipeptidase</fullName>
    </alternativeName>
    <alternativeName>
        <fullName evidence="14">Carnosinase</fullName>
    </alternativeName>
    <alternativeName>
        <fullName evidence="11">Peptidase D</fullName>
    </alternativeName>
    <alternativeName>
        <fullName evidence="17">Xaa-His dipeptidase</fullName>
    </alternativeName>
</protein>
<dbReference type="eggNOG" id="COG2195">
    <property type="taxonomic scope" value="Bacteria"/>
</dbReference>
<evidence type="ECO:0000256" key="8">
    <source>
        <dbReference type="ARBA" id="ARBA00023285"/>
    </source>
</evidence>
<proteinExistence type="inferred from homology"/>
<evidence type="ECO:0000256" key="10">
    <source>
        <dbReference type="ARBA" id="ARBA00038976"/>
    </source>
</evidence>
<keyword evidence="8" id="KW-0170">Cobalt</keyword>
<evidence type="ECO:0000256" key="2">
    <source>
        <dbReference type="ARBA" id="ARBA00001947"/>
    </source>
</evidence>
<evidence type="ECO:0000256" key="15">
    <source>
        <dbReference type="ARBA" id="ARBA00076004"/>
    </source>
</evidence>
<dbReference type="GO" id="GO:0046872">
    <property type="term" value="F:metal ion binding"/>
    <property type="evidence" value="ECO:0007669"/>
    <property type="project" value="UniProtKB-KW"/>
</dbReference>
<dbReference type="CDD" id="cd03890">
    <property type="entry name" value="M20_pepD"/>
    <property type="match status" value="1"/>
</dbReference>
<dbReference type="STRING" id="1529.SAMN04487885_1078"/>
<dbReference type="PANTHER" id="PTHR43501:SF1">
    <property type="entry name" value="CYTOSOL NON-SPECIFIC DIPEPTIDASE"/>
    <property type="match status" value="1"/>
</dbReference>
<keyword evidence="4" id="KW-0479">Metal-binding</keyword>
<dbReference type="GeneID" id="90545690"/>
<dbReference type="OrthoDB" id="9773892at2"/>
<dbReference type="AlphaFoldDB" id="A0A1I2KTH6"/>
<name>A0A1I2KTH6_9CLOT</name>
<evidence type="ECO:0000256" key="16">
    <source>
        <dbReference type="ARBA" id="ARBA00077688"/>
    </source>
</evidence>
<dbReference type="FunFam" id="3.40.630.10:FF:000015">
    <property type="entry name" value="Aminoacyl-histidine dipeptidase PepD"/>
    <property type="match status" value="1"/>
</dbReference>
<comment type="catalytic activity">
    <reaction evidence="9">
        <text>Hydrolysis of dipeptides, preferentially hydrophobic dipeptides including prolyl amino acids.</text>
        <dbReference type="EC" id="3.4.13.18"/>
    </reaction>
</comment>
<keyword evidence="5" id="KW-0378">Hydrolase</keyword>
<evidence type="ECO:0000259" key="18">
    <source>
        <dbReference type="Pfam" id="PF07687"/>
    </source>
</evidence>
<evidence type="ECO:0000256" key="1">
    <source>
        <dbReference type="ARBA" id="ARBA00001941"/>
    </source>
</evidence>
<gene>
    <name evidence="19" type="ORF">SAMN04487885_1078</name>
</gene>
<dbReference type="SUPFAM" id="SSF53187">
    <property type="entry name" value="Zn-dependent exopeptidases"/>
    <property type="match status" value="1"/>
</dbReference>
<evidence type="ECO:0000256" key="17">
    <source>
        <dbReference type="ARBA" id="ARBA00078074"/>
    </source>
</evidence>
<dbReference type="FunFam" id="3.40.630.10:FF:000072">
    <property type="entry name" value="Aminoacyl-histidine dipeptidase"/>
    <property type="match status" value="1"/>
</dbReference>
<dbReference type="GO" id="GO:0006508">
    <property type="term" value="P:proteolysis"/>
    <property type="evidence" value="ECO:0007669"/>
    <property type="project" value="UniProtKB-KW"/>
</dbReference>
<sequence>MENRILKDLEPQSVFKYFEELSQIPRGSGNEKAISDYLVNFAKKLNLEVKQDKALNVIIKKPATAGYEKAEPVIIQGHMDMVCEKNKGTEHNFETDPLQLRIDGDYVYATDTTLGADNGIAVAYAMAILASNDIAHPALEVLVTSEEETGMGGATALDKNDVVGRTLINIDSEEEGTLLVSCAGGIRTCATLPICWIDGPNSNVVDCSIVVSGLRGGHSGMDINKERGNANKILGRVLMKLLNSVDLYIVNLNGGAKANAIPREADATIKVYENSLSLINSKIENLNEILQNELKSSDPGVKIELKVLDKTTSKCFSKISTEKAVSLLCLMPNGVKSMSIDIPGLVQSSVNLGVVITGKNEIEFDSAVRSSVGSLKDEIVNETVILSELLGARINAHSSYPEWQYDKNSKIRKVFEETYEKLYGEKPEIAALHAGLECGLFKEKFGEIDMISFGPNLYDVHTPNEHMSISSVKKNWEYLVEVLRNLK</sequence>
<dbReference type="PRINTS" id="PR00934">
    <property type="entry name" value="XHISDIPTASE"/>
</dbReference>
<dbReference type="EMBL" id="FOOE01000007">
    <property type="protein sequence ID" value="SFF69629.1"/>
    <property type="molecule type" value="Genomic_DNA"/>
</dbReference>
<comment type="similarity">
    <text evidence="12">Belongs to the peptidase M20C family.</text>
</comment>
<evidence type="ECO:0000256" key="13">
    <source>
        <dbReference type="ARBA" id="ARBA00071271"/>
    </source>
</evidence>
<evidence type="ECO:0000256" key="9">
    <source>
        <dbReference type="ARBA" id="ARBA00036421"/>
    </source>
</evidence>